<sequence>MGDYSIIIGNCNSIERAQINISEGTLNIKYGPNGLGKSTIARAIISSITDDGSLQNLKPFKYRKTPDQHNPEVRGTENIRSALVFDDSYISQFAFQKDEVLKNSFNIFIRTETFTATMEEIENLFVGIKSSFSGNEALDSAIADLKEVRDAFGVTKSGTLSKSSKGFKAYGLGNKIENIPLQLKPFEAFIKSDQPANWILWQAKGNAFLDLSDNCPYCASDIKEPERKEIAKQVSKEYDSKSVEHLSALQAIISRLGKYFEQNCRESLERITKSKIELSPEETNFLGSLRGDVETLITKLESLRSISFFALRDVDKIEDAIAKLKIDISLLSKLNSPDTKSVVDPINEKLQELIGQIGDLKGKINKHKSRIEKSIVENQKSINGFLESAGYKYNVVINPEADSYKMKLMHRDFDEHIESAAQHLSYGEKNAFALILFMHQVISENPDLAILDDPVSSFDKTKKFAILSELFRGKASLRNTTVLMLTHDIEPAIDIIRSVKRLFQHPKPAAHFLKSKGGVVTETEIKESDIQTFAQICAENVGSLSDEVIKCIYLRRHFEIVNDLGEEYDYLSNLLHGRETPIRKTATGDVPMTEGEIALAVTGINKFISGFDYDAILAIIKNKAEMERRFQQATVGYDKLQLFRVHKDVHQTVDDGDNVLQKFVNESFHIENEYVMQLNPHRFDNVPEYVVHECDRVIFGN</sequence>
<proteinExistence type="predicted"/>
<reference evidence="2 3" key="1">
    <citation type="submission" date="2019-06" db="EMBL/GenBank/DDBJ databases">
        <title>Genomic Encyclopedia of Type Strains, Phase IV (KMG-V): Genome sequencing to study the core and pangenomes of soil and plant-associated prokaryotes.</title>
        <authorList>
            <person name="Whitman W."/>
        </authorList>
    </citation>
    <scope>NUCLEOTIDE SEQUENCE [LARGE SCALE GENOMIC DNA]</scope>
    <source>
        <strain evidence="2 3">BR 11622</strain>
    </source>
</reference>
<organism evidence="2 3">
    <name type="scientific">Nitrospirillum amazonense</name>
    <dbReference type="NCBI Taxonomy" id="28077"/>
    <lineage>
        <taxon>Bacteria</taxon>
        <taxon>Pseudomonadati</taxon>
        <taxon>Pseudomonadota</taxon>
        <taxon>Alphaproteobacteria</taxon>
        <taxon>Rhodospirillales</taxon>
        <taxon>Azospirillaceae</taxon>
        <taxon>Nitrospirillum</taxon>
    </lineage>
</organism>
<dbReference type="PANTHER" id="PTHR32182:SF0">
    <property type="entry name" value="DNA REPLICATION AND REPAIR PROTEIN RECF"/>
    <property type="match status" value="1"/>
</dbReference>
<keyword evidence="3" id="KW-1185">Reference proteome</keyword>
<dbReference type="InterPro" id="IPR026866">
    <property type="entry name" value="CR006_AAA"/>
</dbReference>
<protein>
    <submittedName>
        <fullName evidence="2">AAA domain-containing protein</fullName>
    </submittedName>
</protein>
<dbReference type="EMBL" id="VITR01000026">
    <property type="protein sequence ID" value="TWB34331.1"/>
    <property type="molecule type" value="Genomic_DNA"/>
</dbReference>
<dbReference type="GO" id="GO:0000731">
    <property type="term" value="P:DNA synthesis involved in DNA repair"/>
    <property type="evidence" value="ECO:0007669"/>
    <property type="project" value="TreeGrafter"/>
</dbReference>
<gene>
    <name evidence="2" type="ORF">FBZ90_12631</name>
</gene>
<dbReference type="AlphaFoldDB" id="A0A560GKN5"/>
<name>A0A560GKN5_9PROT</name>
<feature type="domain" description="Protein CR006 P-loop" evidence="1">
    <location>
        <begin position="319"/>
        <end position="505"/>
    </location>
</feature>
<dbReference type="InterPro" id="IPR027417">
    <property type="entry name" value="P-loop_NTPase"/>
</dbReference>
<evidence type="ECO:0000313" key="2">
    <source>
        <dbReference type="EMBL" id="TWB34331.1"/>
    </source>
</evidence>
<dbReference type="RefSeq" id="WP_145736548.1">
    <property type="nucleotide sequence ID" value="NZ_VITR01000026.1"/>
</dbReference>
<dbReference type="SUPFAM" id="SSF52540">
    <property type="entry name" value="P-loop containing nucleoside triphosphate hydrolases"/>
    <property type="match status" value="1"/>
</dbReference>
<evidence type="ECO:0000259" key="1">
    <source>
        <dbReference type="Pfam" id="PF13166"/>
    </source>
</evidence>
<dbReference type="PANTHER" id="PTHR32182">
    <property type="entry name" value="DNA REPLICATION AND REPAIR PROTEIN RECF"/>
    <property type="match status" value="1"/>
</dbReference>
<dbReference type="GO" id="GO:0006302">
    <property type="term" value="P:double-strand break repair"/>
    <property type="evidence" value="ECO:0007669"/>
    <property type="project" value="TreeGrafter"/>
</dbReference>
<evidence type="ECO:0000313" key="3">
    <source>
        <dbReference type="Proteomes" id="UP000315751"/>
    </source>
</evidence>
<dbReference type="Pfam" id="PF13166">
    <property type="entry name" value="AAA_13"/>
    <property type="match status" value="1"/>
</dbReference>
<comment type="caution">
    <text evidence="2">The sequence shown here is derived from an EMBL/GenBank/DDBJ whole genome shotgun (WGS) entry which is preliminary data.</text>
</comment>
<dbReference type="OrthoDB" id="9789562at2"/>
<dbReference type="Proteomes" id="UP000315751">
    <property type="component" value="Unassembled WGS sequence"/>
</dbReference>
<accession>A0A560GKN5</accession>
<dbReference type="Gene3D" id="3.40.50.300">
    <property type="entry name" value="P-loop containing nucleotide triphosphate hydrolases"/>
    <property type="match status" value="2"/>
</dbReference>